<evidence type="ECO:0000313" key="3">
    <source>
        <dbReference type="EMBL" id="KAK0714258.1"/>
    </source>
</evidence>
<keyword evidence="2" id="KW-0472">Membrane</keyword>
<organism evidence="3 4">
    <name type="scientific">Apiosordaria backusii</name>
    <dbReference type="NCBI Taxonomy" id="314023"/>
    <lineage>
        <taxon>Eukaryota</taxon>
        <taxon>Fungi</taxon>
        <taxon>Dikarya</taxon>
        <taxon>Ascomycota</taxon>
        <taxon>Pezizomycotina</taxon>
        <taxon>Sordariomycetes</taxon>
        <taxon>Sordariomycetidae</taxon>
        <taxon>Sordariales</taxon>
        <taxon>Lasiosphaeriaceae</taxon>
        <taxon>Apiosordaria</taxon>
    </lineage>
</organism>
<dbReference type="Proteomes" id="UP001172159">
    <property type="component" value="Unassembled WGS sequence"/>
</dbReference>
<feature type="compositionally biased region" description="Polar residues" evidence="1">
    <location>
        <begin position="1"/>
        <end position="22"/>
    </location>
</feature>
<comment type="caution">
    <text evidence="3">The sequence shown here is derived from an EMBL/GenBank/DDBJ whole genome shotgun (WGS) entry which is preliminary data.</text>
</comment>
<evidence type="ECO:0000313" key="4">
    <source>
        <dbReference type="Proteomes" id="UP001172159"/>
    </source>
</evidence>
<dbReference type="EMBL" id="JAUKTV010000015">
    <property type="protein sequence ID" value="KAK0714258.1"/>
    <property type="molecule type" value="Genomic_DNA"/>
</dbReference>
<feature type="region of interest" description="Disordered" evidence="1">
    <location>
        <begin position="1"/>
        <end position="25"/>
    </location>
</feature>
<gene>
    <name evidence="3" type="ORF">B0T21DRAFT_454512</name>
</gene>
<keyword evidence="2" id="KW-0812">Transmembrane</keyword>
<keyword evidence="4" id="KW-1185">Reference proteome</keyword>
<proteinExistence type="predicted"/>
<feature type="region of interest" description="Disordered" evidence="1">
    <location>
        <begin position="47"/>
        <end position="67"/>
    </location>
</feature>
<evidence type="ECO:0000256" key="2">
    <source>
        <dbReference type="SAM" id="Phobius"/>
    </source>
</evidence>
<feature type="transmembrane region" description="Helical" evidence="2">
    <location>
        <begin position="136"/>
        <end position="157"/>
    </location>
</feature>
<sequence length="173" mass="19053">MPSASGTASHSLSPILSDTSGNESDHAGIVRSVDILSEDPFLTNPANKRYVPPHIALPSSPPACDDDDHVELPPPLHEDDHMNYRTFDTGRGLDLDADVEHHGYRRDEESHHLMDGIPENGQAVFIEREVHWEERFGVVILWIVALPLLLAALYICLDLLRKKTGSGGGGRHV</sequence>
<protein>
    <submittedName>
        <fullName evidence="3">Uncharacterized protein</fullName>
    </submittedName>
</protein>
<dbReference type="AlphaFoldDB" id="A0AA40DWF6"/>
<name>A0AA40DWF6_9PEZI</name>
<keyword evidence="2" id="KW-1133">Transmembrane helix</keyword>
<accession>A0AA40DWF6</accession>
<reference evidence="3" key="1">
    <citation type="submission" date="2023-06" db="EMBL/GenBank/DDBJ databases">
        <title>Genome-scale phylogeny and comparative genomics of the fungal order Sordariales.</title>
        <authorList>
            <consortium name="Lawrence Berkeley National Laboratory"/>
            <person name="Hensen N."/>
            <person name="Bonometti L."/>
            <person name="Westerberg I."/>
            <person name="Brannstrom I.O."/>
            <person name="Guillou S."/>
            <person name="Cros-Aarteil S."/>
            <person name="Calhoun S."/>
            <person name="Haridas S."/>
            <person name="Kuo A."/>
            <person name="Mondo S."/>
            <person name="Pangilinan J."/>
            <person name="Riley R."/>
            <person name="Labutti K."/>
            <person name="Andreopoulos B."/>
            <person name="Lipzen A."/>
            <person name="Chen C."/>
            <person name="Yanf M."/>
            <person name="Daum C."/>
            <person name="Ng V."/>
            <person name="Clum A."/>
            <person name="Steindorff A."/>
            <person name="Ohm R."/>
            <person name="Martin F."/>
            <person name="Silar P."/>
            <person name="Natvig D."/>
            <person name="Lalanne C."/>
            <person name="Gautier V."/>
            <person name="Ament-Velasquez S.L."/>
            <person name="Kruys A."/>
            <person name="Hutchinson M.I."/>
            <person name="Powell A.J."/>
            <person name="Barry K."/>
            <person name="Miller A.N."/>
            <person name="Grigoriev I.V."/>
            <person name="Debuchy R."/>
            <person name="Gladieux P."/>
            <person name="Thoren M.H."/>
            <person name="Johannesson H."/>
        </authorList>
    </citation>
    <scope>NUCLEOTIDE SEQUENCE</scope>
    <source>
        <strain evidence="3">CBS 540.89</strain>
    </source>
</reference>
<evidence type="ECO:0000256" key="1">
    <source>
        <dbReference type="SAM" id="MobiDB-lite"/>
    </source>
</evidence>